<name>A0A4C1XST1_EUMVA</name>
<keyword evidence="2" id="KW-1185">Reference proteome</keyword>
<evidence type="ECO:0000313" key="2">
    <source>
        <dbReference type="Proteomes" id="UP000299102"/>
    </source>
</evidence>
<dbReference type="AlphaFoldDB" id="A0A4C1XST1"/>
<reference evidence="1 2" key="1">
    <citation type="journal article" date="2019" name="Commun. Biol.">
        <title>The bagworm genome reveals a unique fibroin gene that provides high tensile strength.</title>
        <authorList>
            <person name="Kono N."/>
            <person name="Nakamura H."/>
            <person name="Ohtoshi R."/>
            <person name="Tomita M."/>
            <person name="Numata K."/>
            <person name="Arakawa K."/>
        </authorList>
    </citation>
    <scope>NUCLEOTIDE SEQUENCE [LARGE SCALE GENOMIC DNA]</scope>
</reference>
<dbReference type="Proteomes" id="UP000299102">
    <property type="component" value="Unassembled WGS sequence"/>
</dbReference>
<comment type="caution">
    <text evidence="1">The sequence shown here is derived from an EMBL/GenBank/DDBJ whole genome shotgun (WGS) entry which is preliminary data.</text>
</comment>
<accession>A0A4C1XST1</accession>
<evidence type="ECO:0000313" key="1">
    <source>
        <dbReference type="EMBL" id="GBP66072.1"/>
    </source>
</evidence>
<proteinExistence type="predicted"/>
<organism evidence="1 2">
    <name type="scientific">Eumeta variegata</name>
    <name type="common">Bagworm moth</name>
    <name type="synonym">Eumeta japonica</name>
    <dbReference type="NCBI Taxonomy" id="151549"/>
    <lineage>
        <taxon>Eukaryota</taxon>
        <taxon>Metazoa</taxon>
        <taxon>Ecdysozoa</taxon>
        <taxon>Arthropoda</taxon>
        <taxon>Hexapoda</taxon>
        <taxon>Insecta</taxon>
        <taxon>Pterygota</taxon>
        <taxon>Neoptera</taxon>
        <taxon>Endopterygota</taxon>
        <taxon>Lepidoptera</taxon>
        <taxon>Glossata</taxon>
        <taxon>Ditrysia</taxon>
        <taxon>Tineoidea</taxon>
        <taxon>Psychidae</taxon>
        <taxon>Oiketicinae</taxon>
        <taxon>Eumeta</taxon>
    </lineage>
</organism>
<sequence>MKLDAARNNTLSGVYAICDGGAPGRARAATIDGFEVLKGDVGIVLVRNVYSSFAPSIVRASSESCYDQNFKSHMNSGNEDLTMHKSLHVREVQQTLSNKRCGRDGGRRGNDKSRRVILNMEYASFLQVTVAELRKILSA</sequence>
<protein>
    <submittedName>
        <fullName evidence="1">Uncharacterized protein</fullName>
    </submittedName>
</protein>
<gene>
    <name evidence="1" type="ORF">EVAR_37534_1</name>
</gene>
<dbReference type="EMBL" id="BGZK01000947">
    <property type="protein sequence ID" value="GBP66072.1"/>
    <property type="molecule type" value="Genomic_DNA"/>
</dbReference>